<feature type="compositionally biased region" description="Acidic residues" evidence="1">
    <location>
        <begin position="110"/>
        <end position="124"/>
    </location>
</feature>
<dbReference type="InParanoid" id="A2F1X9"/>
<reference evidence="2" key="2">
    <citation type="journal article" date="2007" name="Science">
        <title>Draft genome sequence of the sexually transmitted pathogen Trichomonas vaginalis.</title>
        <authorList>
            <person name="Carlton J.M."/>
            <person name="Hirt R.P."/>
            <person name="Silva J.C."/>
            <person name="Delcher A.L."/>
            <person name="Schatz M."/>
            <person name="Zhao Q."/>
            <person name="Wortman J.R."/>
            <person name="Bidwell S.L."/>
            <person name="Alsmark U.C.M."/>
            <person name="Besteiro S."/>
            <person name="Sicheritz-Ponten T."/>
            <person name="Noel C.J."/>
            <person name="Dacks J.B."/>
            <person name="Foster P.G."/>
            <person name="Simillion C."/>
            <person name="Van de Peer Y."/>
            <person name="Miranda-Saavedra D."/>
            <person name="Barton G.J."/>
            <person name="Westrop G.D."/>
            <person name="Mueller S."/>
            <person name="Dessi D."/>
            <person name="Fiori P.L."/>
            <person name="Ren Q."/>
            <person name="Paulsen I."/>
            <person name="Zhang H."/>
            <person name="Bastida-Corcuera F.D."/>
            <person name="Simoes-Barbosa A."/>
            <person name="Brown M.T."/>
            <person name="Hayes R.D."/>
            <person name="Mukherjee M."/>
            <person name="Okumura C.Y."/>
            <person name="Schneider R."/>
            <person name="Smith A.J."/>
            <person name="Vanacova S."/>
            <person name="Villalvazo M."/>
            <person name="Haas B.J."/>
            <person name="Pertea M."/>
            <person name="Feldblyum T.V."/>
            <person name="Utterback T.R."/>
            <person name="Shu C.L."/>
            <person name="Osoegawa K."/>
            <person name="de Jong P.J."/>
            <person name="Hrdy I."/>
            <person name="Horvathova L."/>
            <person name="Zubacova Z."/>
            <person name="Dolezal P."/>
            <person name="Malik S.B."/>
            <person name="Logsdon J.M. Jr."/>
            <person name="Henze K."/>
            <person name="Gupta A."/>
            <person name="Wang C.C."/>
            <person name="Dunne R.L."/>
            <person name="Upcroft J.A."/>
            <person name="Upcroft P."/>
            <person name="White O."/>
            <person name="Salzberg S.L."/>
            <person name="Tang P."/>
            <person name="Chiu C.-H."/>
            <person name="Lee Y.-S."/>
            <person name="Embley T.M."/>
            <person name="Coombs G.H."/>
            <person name="Mottram J.C."/>
            <person name="Tachezy J."/>
            <person name="Fraser-Liggett C.M."/>
            <person name="Johnson P.J."/>
        </authorList>
    </citation>
    <scope>NUCLEOTIDE SEQUENCE [LARGE SCALE GENOMIC DNA]</scope>
    <source>
        <strain evidence="2">G3</strain>
    </source>
</reference>
<name>A2F1X9_TRIV3</name>
<dbReference type="AlphaFoldDB" id="A2F1X9"/>
<keyword evidence="3" id="KW-1185">Reference proteome</keyword>
<evidence type="ECO:0000313" key="3">
    <source>
        <dbReference type="Proteomes" id="UP000001542"/>
    </source>
</evidence>
<sequence>MYQMARKALDDVMNDPAIPHSSMEIAKSLKSCLEDVFQTQGNYALMRFSYGPTPLGREEIRTTKDLITKYKPEPLKLEAACELREFDMVNPNISFGGLDQLAIESREEQDGHEEEEQLEDANDNPDDRIAEENFQDDNEEDAEHRVLSRNLGEWTTLPPDQVDNLDFFDFMTTMFDRRAEAEARYYKHSTKTMIYDEYYTTFSDFIYKEEALLKNRTDLTHQDDRFWQSCVSSLLRDLALRFMSITSSEADVERVISVIRQIRSRFNQSSNEDLVKARILIKLYWDLTLLQSKFQGLRYKDLNC</sequence>
<dbReference type="VEuPathDB" id="TrichDB:TVAG_281490"/>
<evidence type="ECO:0000313" key="2">
    <source>
        <dbReference type="EMBL" id="EAY01077.1"/>
    </source>
</evidence>
<gene>
    <name evidence="2" type="ORF">TVAG_484510</name>
</gene>
<protein>
    <submittedName>
        <fullName evidence="2">Uncharacterized protein</fullName>
    </submittedName>
</protein>
<evidence type="ECO:0000256" key="1">
    <source>
        <dbReference type="SAM" id="MobiDB-lite"/>
    </source>
</evidence>
<organism evidence="2 3">
    <name type="scientific">Trichomonas vaginalis (strain ATCC PRA-98 / G3)</name>
    <dbReference type="NCBI Taxonomy" id="412133"/>
    <lineage>
        <taxon>Eukaryota</taxon>
        <taxon>Metamonada</taxon>
        <taxon>Parabasalia</taxon>
        <taxon>Trichomonadida</taxon>
        <taxon>Trichomonadidae</taxon>
        <taxon>Trichomonas</taxon>
    </lineage>
</organism>
<proteinExistence type="predicted"/>
<feature type="region of interest" description="Disordered" evidence="1">
    <location>
        <begin position="106"/>
        <end position="142"/>
    </location>
</feature>
<dbReference type="Proteomes" id="UP000001542">
    <property type="component" value="Unassembled WGS sequence"/>
</dbReference>
<dbReference type="EMBL" id="DS113579">
    <property type="protein sequence ID" value="EAY01077.1"/>
    <property type="molecule type" value="Genomic_DNA"/>
</dbReference>
<accession>A2F1X9</accession>
<reference evidence="2" key="1">
    <citation type="submission" date="2006-10" db="EMBL/GenBank/DDBJ databases">
        <authorList>
            <person name="Amadeo P."/>
            <person name="Zhao Q."/>
            <person name="Wortman J."/>
            <person name="Fraser-Liggett C."/>
            <person name="Carlton J."/>
        </authorList>
    </citation>
    <scope>NUCLEOTIDE SEQUENCE</scope>
    <source>
        <strain evidence="2">G3</strain>
    </source>
</reference>